<dbReference type="InterPro" id="IPR005748">
    <property type="entry name" value="DNA_mismatch_repair_MutS"/>
</dbReference>
<dbReference type="Gene3D" id="3.40.1170.10">
    <property type="entry name" value="DNA repair protein MutS, domain I"/>
    <property type="match status" value="1"/>
</dbReference>
<reference evidence="11" key="1">
    <citation type="submission" date="2022-09" db="EMBL/GenBank/DDBJ databases">
        <title>Complete Genomes of Fervidibacillus albus and Fervidibacillus halotolerans isolated from tidal flat sediments.</title>
        <authorList>
            <person name="Kwon K.K."/>
            <person name="Yang S.-H."/>
            <person name="Park M.J."/>
            <person name="Oh H.-M."/>
        </authorList>
    </citation>
    <scope>NUCLEOTIDE SEQUENCE</scope>
    <source>
        <strain evidence="11">MEBiC13591</strain>
    </source>
</reference>
<evidence type="ECO:0000256" key="2">
    <source>
        <dbReference type="ARBA" id="ARBA00021982"/>
    </source>
</evidence>
<evidence type="ECO:0000256" key="4">
    <source>
        <dbReference type="ARBA" id="ARBA00022763"/>
    </source>
</evidence>
<dbReference type="PROSITE" id="PS00486">
    <property type="entry name" value="DNA_MISMATCH_REPAIR_2"/>
    <property type="match status" value="1"/>
</dbReference>
<dbReference type="SMART" id="SM00533">
    <property type="entry name" value="MUTSd"/>
    <property type="match status" value="1"/>
</dbReference>
<dbReference type="GO" id="GO:0005524">
    <property type="term" value="F:ATP binding"/>
    <property type="evidence" value="ECO:0007669"/>
    <property type="project" value="UniProtKB-UniRule"/>
</dbReference>
<evidence type="ECO:0000256" key="5">
    <source>
        <dbReference type="ARBA" id="ARBA00022840"/>
    </source>
</evidence>
<dbReference type="Proteomes" id="UP001164718">
    <property type="component" value="Chromosome"/>
</dbReference>
<evidence type="ECO:0000256" key="3">
    <source>
        <dbReference type="ARBA" id="ARBA00022741"/>
    </source>
</evidence>
<dbReference type="Pfam" id="PF00488">
    <property type="entry name" value="MutS_V"/>
    <property type="match status" value="1"/>
</dbReference>
<accession>A0A9E8RVL5</accession>
<dbReference type="CDD" id="cd03284">
    <property type="entry name" value="ABC_MutS1"/>
    <property type="match status" value="1"/>
</dbReference>
<protein>
    <recommendedName>
        <fullName evidence="2 8">DNA mismatch repair protein MutS</fullName>
    </recommendedName>
</protein>
<dbReference type="Pfam" id="PF05192">
    <property type="entry name" value="MutS_III"/>
    <property type="match status" value="1"/>
</dbReference>
<dbReference type="InterPro" id="IPR007860">
    <property type="entry name" value="DNA_mmatch_repair_MutS_con_dom"/>
</dbReference>
<evidence type="ECO:0000256" key="9">
    <source>
        <dbReference type="RuleBase" id="RU003756"/>
    </source>
</evidence>
<proteinExistence type="inferred from homology"/>
<feature type="binding site" evidence="8">
    <location>
        <begin position="607"/>
        <end position="614"/>
    </location>
    <ligand>
        <name>ATP</name>
        <dbReference type="ChEBI" id="CHEBI:30616"/>
    </ligand>
</feature>
<keyword evidence="4 8" id="KW-0227">DNA damage</keyword>
<dbReference type="InterPro" id="IPR027417">
    <property type="entry name" value="P-loop_NTPase"/>
</dbReference>
<gene>
    <name evidence="8 11" type="primary">mutS</name>
    <name evidence="11" type="ORF">OE104_05670</name>
</gene>
<comment type="function">
    <text evidence="8">This protein is involved in the repair of mismatches in DNA. It is possible that it carries out the mismatch recognition step. This protein has a weak ATPase activity.</text>
</comment>
<sequence length="863" mass="99601">MKKYTPMIQQYLKIKAEYADAFLFFRLGDFYEMFFDDAIKASRELEITLTSRDGGVDEKIPMCGVPYHSAQGYIETLIEKGYKVAICEQVEDPKSSKGVVKREVIQLITPGTMMEGKNLLDKENNFIATITNFPDHSYGLAYIDLSTGESRTTLIPENWPNVLDEISTIQTKEVVLSSDYPEQLVTEIKQRGVSTISIEDQTDEQDSFEHTLQSLQQEKLKITARRILHYLYRTQKRRLDHIQPFETYHIRQYMNIDYYSKRNLELTETIRSKGKKGSLLWLLDETMTSMGGRMLKQWIDRPLLSREKIEERLHFVERLKEHYFERQALRERLKNVYDIERLAGKIAFGNANARDLASLKVTLKQVPEMMEILAAIPDEAIQRRVQKLDPCSEVADLIEKAIVDNPPLSVKEGNMIRDGYHEQLDRFRDASRNGKTWIANLEKTEREKTGIKSLKVGYNRVFGYYIEVTKANLHLLKERNYERKQTLANAERFITPELKEMETLILESEEKGMELEYELFSEIRDYVKTYIHRLQGLAKEISEWDCLQCFATVSEDRMYVKPTFNKERRLHIVDGRHPVVEKVTEVQSYVPNSCEMGTDREILLITGPNMSGKSTYMRQIALISILAQIGCFVPAKEAQLPIFDQIFTRIGAADDLISGQSTFMVEMLEAKNAITSATADSLILFDEIGRGTSTYDGMALAQAMIEYIHDKIGAKTLFSTHYHELTSLENQLPKLKNVHVSAVEQNGHVVFLHKIKDGATDKSYGIHVAKLAELPQEVIERADTILQTLEQENGKPTLKQKDEPTPPMEAQLSLFEEPEVKEERRSIDEKERKVLQELQSLDVMDMTPIEALNKLYRLHKKLR</sequence>
<evidence type="ECO:0000256" key="1">
    <source>
        <dbReference type="ARBA" id="ARBA00006271"/>
    </source>
</evidence>
<dbReference type="GO" id="GO:0006298">
    <property type="term" value="P:mismatch repair"/>
    <property type="evidence" value="ECO:0007669"/>
    <property type="project" value="UniProtKB-UniRule"/>
</dbReference>
<evidence type="ECO:0000313" key="11">
    <source>
        <dbReference type="EMBL" id="WAA10800.1"/>
    </source>
</evidence>
<dbReference type="InterPro" id="IPR007695">
    <property type="entry name" value="DNA_mismatch_repair_MutS-lik_N"/>
</dbReference>
<dbReference type="InterPro" id="IPR007861">
    <property type="entry name" value="DNA_mismatch_repair_MutS_clamp"/>
</dbReference>
<evidence type="ECO:0000256" key="6">
    <source>
        <dbReference type="ARBA" id="ARBA00023125"/>
    </source>
</evidence>
<dbReference type="InterPro" id="IPR045076">
    <property type="entry name" value="MutS"/>
</dbReference>
<dbReference type="Pfam" id="PF05190">
    <property type="entry name" value="MutS_IV"/>
    <property type="match status" value="1"/>
</dbReference>
<dbReference type="EMBL" id="CP106878">
    <property type="protein sequence ID" value="WAA10800.1"/>
    <property type="molecule type" value="Genomic_DNA"/>
</dbReference>
<dbReference type="InterPro" id="IPR036678">
    <property type="entry name" value="MutS_con_dom_sf"/>
</dbReference>
<dbReference type="SUPFAM" id="SSF52540">
    <property type="entry name" value="P-loop containing nucleoside triphosphate hydrolases"/>
    <property type="match status" value="1"/>
</dbReference>
<dbReference type="PANTHER" id="PTHR11361:SF34">
    <property type="entry name" value="DNA MISMATCH REPAIR PROTEIN MSH1, MITOCHONDRIAL"/>
    <property type="match status" value="1"/>
</dbReference>
<dbReference type="AlphaFoldDB" id="A0A9E8RVL5"/>
<dbReference type="KEGG" id="faf:OE104_05670"/>
<evidence type="ECO:0000256" key="8">
    <source>
        <dbReference type="HAMAP-Rule" id="MF_00096"/>
    </source>
</evidence>
<evidence type="ECO:0000313" key="12">
    <source>
        <dbReference type="Proteomes" id="UP001164718"/>
    </source>
</evidence>
<dbReference type="InterPro" id="IPR036187">
    <property type="entry name" value="DNA_mismatch_repair_MutS_sf"/>
</dbReference>
<dbReference type="FunFam" id="3.40.1170.10:FF:000001">
    <property type="entry name" value="DNA mismatch repair protein MutS"/>
    <property type="match status" value="1"/>
</dbReference>
<dbReference type="Pfam" id="PF01624">
    <property type="entry name" value="MutS_I"/>
    <property type="match status" value="1"/>
</dbReference>
<dbReference type="SUPFAM" id="SSF48334">
    <property type="entry name" value="DNA repair protein MutS, domain III"/>
    <property type="match status" value="1"/>
</dbReference>
<dbReference type="PANTHER" id="PTHR11361">
    <property type="entry name" value="DNA MISMATCH REPAIR PROTEIN MUTS FAMILY MEMBER"/>
    <property type="match status" value="1"/>
</dbReference>
<dbReference type="InterPro" id="IPR016151">
    <property type="entry name" value="DNA_mismatch_repair_MutS_N"/>
</dbReference>
<dbReference type="GO" id="GO:0003684">
    <property type="term" value="F:damaged DNA binding"/>
    <property type="evidence" value="ECO:0007669"/>
    <property type="project" value="UniProtKB-UniRule"/>
</dbReference>
<dbReference type="FunFam" id="1.10.1420.10:FF:000007">
    <property type="entry name" value="DNA mismatch repair protein MutS"/>
    <property type="match status" value="1"/>
</dbReference>
<dbReference type="Gene3D" id="3.30.420.110">
    <property type="entry name" value="MutS, connector domain"/>
    <property type="match status" value="1"/>
</dbReference>
<dbReference type="InterPro" id="IPR007696">
    <property type="entry name" value="DNA_mismatch_repair_MutS_core"/>
</dbReference>
<keyword evidence="3 8" id="KW-0547">Nucleotide-binding</keyword>
<keyword evidence="12" id="KW-1185">Reference proteome</keyword>
<dbReference type="GO" id="GO:0030983">
    <property type="term" value="F:mismatched DNA binding"/>
    <property type="evidence" value="ECO:0007669"/>
    <property type="project" value="InterPro"/>
</dbReference>
<dbReference type="NCBIfam" id="TIGR01070">
    <property type="entry name" value="mutS1"/>
    <property type="match status" value="1"/>
</dbReference>
<dbReference type="InterPro" id="IPR000432">
    <property type="entry name" value="DNA_mismatch_repair_MutS_C"/>
</dbReference>
<dbReference type="PIRSF" id="PIRSF037677">
    <property type="entry name" value="DNA_mis_repair_Msh6"/>
    <property type="match status" value="1"/>
</dbReference>
<evidence type="ECO:0000259" key="10">
    <source>
        <dbReference type="PROSITE" id="PS00486"/>
    </source>
</evidence>
<name>A0A9E8RVL5_9BACI</name>
<dbReference type="Pfam" id="PF05188">
    <property type="entry name" value="MutS_II"/>
    <property type="match status" value="1"/>
</dbReference>
<dbReference type="Gene3D" id="3.40.50.300">
    <property type="entry name" value="P-loop containing nucleotide triphosphate hydrolases"/>
    <property type="match status" value="1"/>
</dbReference>
<dbReference type="FunFam" id="3.40.50.300:FF:000896">
    <property type="entry name" value="DNA mismatch repair protein MutS"/>
    <property type="match status" value="1"/>
</dbReference>
<organism evidence="11 12">
    <name type="scientific">Fervidibacillus albus</name>
    <dbReference type="NCBI Taxonomy" id="2980026"/>
    <lineage>
        <taxon>Bacteria</taxon>
        <taxon>Bacillati</taxon>
        <taxon>Bacillota</taxon>
        <taxon>Bacilli</taxon>
        <taxon>Bacillales</taxon>
        <taxon>Bacillaceae</taxon>
        <taxon>Fervidibacillus</taxon>
    </lineage>
</organism>
<dbReference type="HAMAP" id="MF_00096">
    <property type="entry name" value="MutS"/>
    <property type="match status" value="1"/>
</dbReference>
<keyword evidence="5 8" id="KW-0067">ATP-binding</keyword>
<dbReference type="GO" id="GO:0005829">
    <property type="term" value="C:cytosol"/>
    <property type="evidence" value="ECO:0007669"/>
    <property type="project" value="TreeGrafter"/>
</dbReference>
<feature type="domain" description="DNA mismatch repair proteins mutS family" evidence="10">
    <location>
        <begin position="681"/>
        <end position="697"/>
    </location>
</feature>
<dbReference type="GO" id="GO:0140664">
    <property type="term" value="F:ATP-dependent DNA damage sensor activity"/>
    <property type="evidence" value="ECO:0007669"/>
    <property type="project" value="InterPro"/>
</dbReference>
<dbReference type="Gene3D" id="1.10.1420.10">
    <property type="match status" value="2"/>
</dbReference>
<keyword evidence="6 8" id="KW-0238">DNA-binding</keyword>
<keyword evidence="7 8" id="KW-0234">DNA repair</keyword>
<dbReference type="SUPFAM" id="SSF53150">
    <property type="entry name" value="DNA repair protein MutS, domain II"/>
    <property type="match status" value="1"/>
</dbReference>
<dbReference type="InterPro" id="IPR017261">
    <property type="entry name" value="DNA_mismatch_repair_MutS/MSH"/>
</dbReference>
<dbReference type="SMART" id="SM00534">
    <property type="entry name" value="MUTSac"/>
    <property type="match status" value="1"/>
</dbReference>
<evidence type="ECO:0000256" key="7">
    <source>
        <dbReference type="ARBA" id="ARBA00023204"/>
    </source>
</evidence>
<dbReference type="RefSeq" id="WP_275418602.1">
    <property type="nucleotide sequence ID" value="NZ_CP106878.1"/>
</dbReference>
<dbReference type="NCBIfam" id="NF003810">
    <property type="entry name" value="PRK05399.1"/>
    <property type="match status" value="1"/>
</dbReference>
<dbReference type="SUPFAM" id="SSF55271">
    <property type="entry name" value="DNA repair protein MutS, domain I"/>
    <property type="match status" value="1"/>
</dbReference>
<comment type="similarity">
    <text evidence="1 8 9">Belongs to the DNA mismatch repair MutS family.</text>
</comment>